<dbReference type="GO" id="GO:0043565">
    <property type="term" value="F:sequence-specific DNA binding"/>
    <property type="evidence" value="ECO:0007669"/>
    <property type="project" value="InterPro"/>
</dbReference>
<feature type="domain" description="HTH araC/xylS-type" evidence="4">
    <location>
        <begin position="165"/>
        <end position="267"/>
    </location>
</feature>
<reference evidence="5 6" key="1">
    <citation type="submission" date="2019-08" db="EMBL/GenBank/DDBJ databases">
        <authorList>
            <person name="Hu J."/>
        </authorList>
    </citation>
    <scope>NUCLEOTIDE SEQUENCE [LARGE SCALE GENOMIC DNA]</scope>
    <source>
        <strain evidence="5 6">NEAU-184</strain>
    </source>
</reference>
<evidence type="ECO:0000256" key="2">
    <source>
        <dbReference type="ARBA" id="ARBA00023125"/>
    </source>
</evidence>
<dbReference type="Pfam" id="PF12833">
    <property type="entry name" value="HTH_18"/>
    <property type="match status" value="1"/>
</dbReference>
<dbReference type="InterPro" id="IPR046532">
    <property type="entry name" value="DUF6597"/>
</dbReference>
<dbReference type="SMART" id="SM00342">
    <property type="entry name" value="HTH_ARAC"/>
    <property type="match status" value="1"/>
</dbReference>
<keyword evidence="2" id="KW-0238">DNA-binding</keyword>
<evidence type="ECO:0000313" key="5">
    <source>
        <dbReference type="EMBL" id="TYL53311.1"/>
    </source>
</evidence>
<evidence type="ECO:0000259" key="4">
    <source>
        <dbReference type="PROSITE" id="PS01124"/>
    </source>
</evidence>
<dbReference type="PROSITE" id="PS01124">
    <property type="entry name" value="HTH_ARAC_FAMILY_2"/>
    <property type="match status" value="1"/>
</dbReference>
<name>A0A5S4V7Q6_9MICO</name>
<sequence>MHAQRDDVSVEYVSRVPGPPLDGLIDDLYYLEGVPPYSRLLLPAAPAPLLIVNLAAPFRIRAGTDAEAVEHPDGCAVATPTRAWEFGYPTPTRSVGVHFKPWGLAPFLPMPAAELCDRPATVEQIWGRPAVAELRHRLNSADTPLGMLMLLEEELGRRRRAINGLDIVRHMSSAIAETGGTVPVSDLGLAARASSTYVAKRFKEVIGVTPKRLARSYRFTFTVLAIDVAAPIDWGDVAARAGYFDQAHFVHEFREFTGLTPTRYVEVRQRFLREHPDHALEGWPLPAD</sequence>
<dbReference type="EMBL" id="VSSB01000001">
    <property type="protein sequence ID" value="TYL53311.1"/>
    <property type="molecule type" value="Genomic_DNA"/>
</dbReference>
<organism evidence="5 6">
    <name type="scientific">Agromyces mariniharenae</name>
    <dbReference type="NCBI Taxonomy" id="2604423"/>
    <lineage>
        <taxon>Bacteria</taxon>
        <taxon>Bacillati</taxon>
        <taxon>Actinomycetota</taxon>
        <taxon>Actinomycetes</taxon>
        <taxon>Micrococcales</taxon>
        <taxon>Microbacteriaceae</taxon>
        <taxon>Agromyces</taxon>
    </lineage>
</organism>
<dbReference type="Proteomes" id="UP000325243">
    <property type="component" value="Unassembled WGS sequence"/>
</dbReference>
<proteinExistence type="predicted"/>
<dbReference type="Gene3D" id="1.10.10.60">
    <property type="entry name" value="Homeodomain-like"/>
    <property type="match status" value="1"/>
</dbReference>
<dbReference type="InterPro" id="IPR009057">
    <property type="entry name" value="Homeodomain-like_sf"/>
</dbReference>
<keyword evidence="6" id="KW-1185">Reference proteome</keyword>
<keyword evidence="1" id="KW-0805">Transcription regulation</keyword>
<evidence type="ECO:0000256" key="3">
    <source>
        <dbReference type="ARBA" id="ARBA00023163"/>
    </source>
</evidence>
<dbReference type="InterPro" id="IPR018060">
    <property type="entry name" value="HTH_AraC"/>
</dbReference>
<dbReference type="AlphaFoldDB" id="A0A5S4V7Q6"/>
<comment type="caution">
    <text evidence="5">The sequence shown here is derived from an EMBL/GenBank/DDBJ whole genome shotgun (WGS) entry which is preliminary data.</text>
</comment>
<protein>
    <submittedName>
        <fullName evidence="5">AraC family transcriptional regulator</fullName>
    </submittedName>
</protein>
<dbReference type="SUPFAM" id="SSF46689">
    <property type="entry name" value="Homeodomain-like"/>
    <property type="match status" value="1"/>
</dbReference>
<dbReference type="Pfam" id="PF20240">
    <property type="entry name" value="DUF6597"/>
    <property type="match status" value="1"/>
</dbReference>
<gene>
    <name evidence="5" type="ORF">FYC51_06390</name>
</gene>
<dbReference type="PANTHER" id="PTHR46796">
    <property type="entry name" value="HTH-TYPE TRANSCRIPTIONAL ACTIVATOR RHAS-RELATED"/>
    <property type="match status" value="1"/>
</dbReference>
<dbReference type="GO" id="GO:0003700">
    <property type="term" value="F:DNA-binding transcription factor activity"/>
    <property type="evidence" value="ECO:0007669"/>
    <property type="project" value="InterPro"/>
</dbReference>
<evidence type="ECO:0000256" key="1">
    <source>
        <dbReference type="ARBA" id="ARBA00023015"/>
    </source>
</evidence>
<evidence type="ECO:0000313" key="6">
    <source>
        <dbReference type="Proteomes" id="UP000325243"/>
    </source>
</evidence>
<accession>A0A5S4V7Q6</accession>
<keyword evidence="3" id="KW-0804">Transcription</keyword>
<dbReference type="InterPro" id="IPR050204">
    <property type="entry name" value="AraC_XylS_family_regulators"/>
</dbReference>